<dbReference type="EMBL" id="CACVAR010000095">
    <property type="protein sequence ID" value="CAA6801940.1"/>
    <property type="molecule type" value="Genomic_DNA"/>
</dbReference>
<dbReference type="AlphaFoldDB" id="A0A6S6RXW7"/>
<evidence type="ECO:0000259" key="2">
    <source>
        <dbReference type="PROSITE" id="PS51352"/>
    </source>
</evidence>
<reference evidence="3" key="1">
    <citation type="submission" date="2020-01" db="EMBL/GenBank/DDBJ databases">
        <authorList>
            <person name="Meier V. D."/>
            <person name="Meier V D."/>
        </authorList>
    </citation>
    <scope>NUCLEOTIDE SEQUENCE</scope>
    <source>
        <strain evidence="3">HLG_WM_MAG_03</strain>
    </source>
</reference>
<feature type="signal peptide" evidence="1">
    <location>
        <begin position="1"/>
        <end position="19"/>
    </location>
</feature>
<dbReference type="InterPro" id="IPR013766">
    <property type="entry name" value="Thioredoxin_domain"/>
</dbReference>
<name>A0A6S6RXW7_9BACT</name>
<dbReference type="SUPFAM" id="SSF52833">
    <property type="entry name" value="Thioredoxin-like"/>
    <property type="match status" value="1"/>
</dbReference>
<dbReference type="InterPro" id="IPR036249">
    <property type="entry name" value="Thioredoxin-like_sf"/>
</dbReference>
<organism evidence="3">
    <name type="scientific">uncultured Sulfurovum sp</name>
    <dbReference type="NCBI Taxonomy" id="269237"/>
    <lineage>
        <taxon>Bacteria</taxon>
        <taxon>Pseudomonadati</taxon>
        <taxon>Campylobacterota</taxon>
        <taxon>Epsilonproteobacteria</taxon>
        <taxon>Campylobacterales</taxon>
        <taxon>Sulfurovaceae</taxon>
        <taxon>Sulfurovum</taxon>
        <taxon>environmental samples</taxon>
    </lineage>
</organism>
<dbReference type="InterPro" id="IPR050553">
    <property type="entry name" value="Thioredoxin_ResA/DsbE_sf"/>
</dbReference>
<dbReference type="PANTHER" id="PTHR42852">
    <property type="entry name" value="THIOL:DISULFIDE INTERCHANGE PROTEIN DSBE"/>
    <property type="match status" value="1"/>
</dbReference>
<feature type="domain" description="Thioredoxin" evidence="2">
    <location>
        <begin position="42"/>
        <end position="205"/>
    </location>
</feature>
<dbReference type="CDD" id="cd02966">
    <property type="entry name" value="TlpA_like_family"/>
    <property type="match status" value="1"/>
</dbReference>
<dbReference type="PROSITE" id="PS51352">
    <property type="entry name" value="THIOREDOXIN_2"/>
    <property type="match status" value="1"/>
</dbReference>
<keyword evidence="1" id="KW-0732">Signal</keyword>
<feature type="chain" id="PRO_5028440526" description="Thioredoxin domain-containing protein" evidence="1">
    <location>
        <begin position="20"/>
        <end position="205"/>
    </location>
</feature>
<proteinExistence type="predicted"/>
<dbReference type="Gene3D" id="3.40.30.10">
    <property type="entry name" value="Glutaredoxin"/>
    <property type="match status" value="1"/>
</dbReference>
<gene>
    <name evidence="3" type="ORF">HELGO_WM33662</name>
</gene>
<accession>A0A6S6RXW7</accession>
<sequence length="205" mass="22854">MKKTLFLSSLLLIGLSTNACINKEVNLPTSPQVYEEQPTAVAPMPQAIPTPTAPVATAGESHQLKTVQGQIISIQERSNGLVFPGYPGKIILLQVFGQDCPYCFKEMPIINDIKRRYSSSLEIVALQAQEPMSNQVASNLIQKFQMYYPIIDKDEARPLLYLMNNTYSWNGVLPYTLLLKNGVTEYSFSGEVSHQELNEAVRSLL</sequence>
<dbReference type="PANTHER" id="PTHR42852:SF17">
    <property type="entry name" value="THIOREDOXIN-LIKE PROTEIN HI_1115"/>
    <property type="match status" value="1"/>
</dbReference>
<evidence type="ECO:0000313" key="3">
    <source>
        <dbReference type="EMBL" id="CAA6801940.1"/>
    </source>
</evidence>
<evidence type="ECO:0000256" key="1">
    <source>
        <dbReference type="SAM" id="SignalP"/>
    </source>
</evidence>
<protein>
    <recommendedName>
        <fullName evidence="2">Thioredoxin domain-containing protein</fullName>
    </recommendedName>
</protein>